<name>A0A655ACG8_MYCTX</name>
<dbReference type="Proteomes" id="UP000049023">
    <property type="component" value="Unassembled WGS sequence"/>
</dbReference>
<evidence type="ECO:0000256" key="1">
    <source>
        <dbReference type="SAM" id="MobiDB-lite"/>
    </source>
</evidence>
<dbReference type="AlphaFoldDB" id="A0A655ACG8"/>
<feature type="region of interest" description="Disordered" evidence="1">
    <location>
        <begin position="103"/>
        <end position="194"/>
    </location>
</feature>
<accession>A0A655ACG8</accession>
<protein>
    <submittedName>
        <fullName evidence="2">Uncharacterized protein</fullName>
    </submittedName>
</protein>
<organism evidence="2 3">
    <name type="scientific">Mycobacterium tuberculosis</name>
    <dbReference type="NCBI Taxonomy" id="1773"/>
    <lineage>
        <taxon>Bacteria</taxon>
        <taxon>Bacillati</taxon>
        <taxon>Actinomycetota</taxon>
        <taxon>Actinomycetes</taxon>
        <taxon>Mycobacteriales</taxon>
        <taxon>Mycobacteriaceae</taxon>
        <taxon>Mycobacterium</taxon>
        <taxon>Mycobacterium tuberculosis complex</taxon>
    </lineage>
</organism>
<gene>
    <name evidence="2" type="ORF">ERS027661_03088</name>
</gene>
<evidence type="ECO:0000313" key="2">
    <source>
        <dbReference type="EMBL" id="CKS44575.1"/>
    </source>
</evidence>
<sequence>MITSRQRVVQLTLRVGEKLVRRSCFGPSAGNAGDPGLRAGRSWVVFAACDDQRIVQSSARPLDRAVQRSARIAGLLQGGRRLHGRRRRVGAVHSLFIETAVDGTGKHDQRSEFADDETDGDRDGRASRNAGPTASWATGRTAGHRADQQAEHQGERGSPDGGRDRPLGRLAHREAREESGQRGAHGHNHAGHGVRGPLVTLAEFAPVSAAEPGKQPLDSGHGRALLSIFVGAHETENTSCWSSLAGPRPTHRIEAAPCGVVHNCARDDADHVAAAQPNPQRVQCQNYRGASGSAAIMAGDVRRYTPMQNHDYVTYEEFGRRFFEVAVTPDRVAAAFADIAGSEFAMEPISQGPGGIAKVSANVKIREPRVTRKLGDLITFVIHIPLSIDLLLDLRLDKQRFMVAGDIALRATARAAEPLLLIVDVAKPRPSDITVNVSSKSIRGEVLRILAGVDGEIRRFIAQYVSAEIDSPKSQAAQVINVAEQLDSTWSGP</sequence>
<proteinExistence type="predicted"/>
<feature type="compositionally biased region" description="Basic and acidic residues" evidence="1">
    <location>
        <begin position="144"/>
        <end position="180"/>
    </location>
</feature>
<reference evidence="2 3" key="1">
    <citation type="submission" date="2015-03" db="EMBL/GenBank/DDBJ databases">
        <authorList>
            <consortium name="Pathogen Informatics"/>
        </authorList>
    </citation>
    <scope>NUCLEOTIDE SEQUENCE [LARGE SCALE GENOMIC DNA]</scope>
    <source>
        <strain evidence="2 3">Bir 187</strain>
    </source>
</reference>
<dbReference type="EMBL" id="CNFU01000750">
    <property type="protein sequence ID" value="CKS44575.1"/>
    <property type="molecule type" value="Genomic_DNA"/>
</dbReference>
<evidence type="ECO:0000313" key="3">
    <source>
        <dbReference type="Proteomes" id="UP000049023"/>
    </source>
</evidence>
<feature type="compositionally biased region" description="Basic and acidic residues" evidence="1">
    <location>
        <begin position="104"/>
        <end position="113"/>
    </location>
</feature>